<sequence length="114" mass="12979">MNLPALSLLGLISLYLIAQITTFIFGIQNDKFYAPFHFVAGVFLGIIFFALSKNPFSTISLTLLAGILWEAYEYSMWKYVLKKNKFKPKRQDTINDLFLDFLGTLLGIFLSGQL</sequence>
<comment type="caution">
    <text evidence="2">The sequence shown here is derived from an EMBL/GenBank/DDBJ whole genome shotgun (WGS) entry which is preliminary data.</text>
</comment>
<evidence type="ECO:0000256" key="1">
    <source>
        <dbReference type="SAM" id="Phobius"/>
    </source>
</evidence>
<feature type="transmembrane region" description="Helical" evidence="1">
    <location>
        <begin position="32"/>
        <end position="50"/>
    </location>
</feature>
<keyword evidence="1" id="KW-0812">Transmembrane</keyword>
<keyword evidence="1" id="KW-1133">Transmembrane helix</keyword>
<keyword evidence="1" id="KW-0472">Membrane</keyword>
<reference evidence="2 3" key="1">
    <citation type="journal article" date="2015" name="Nature">
        <title>rRNA introns, odd ribosomes, and small enigmatic genomes across a large radiation of phyla.</title>
        <authorList>
            <person name="Brown C.T."/>
            <person name="Hug L.A."/>
            <person name="Thomas B.C."/>
            <person name="Sharon I."/>
            <person name="Castelle C.J."/>
            <person name="Singh A."/>
            <person name="Wilkins M.J."/>
            <person name="Williams K.H."/>
            <person name="Banfield J.F."/>
        </authorList>
    </citation>
    <scope>NUCLEOTIDE SEQUENCE [LARGE SCALE GENOMIC DNA]</scope>
</reference>
<protein>
    <recommendedName>
        <fullName evidence="4">VanZ-like domain-containing protein</fullName>
    </recommendedName>
</protein>
<feature type="transmembrane region" description="Helical" evidence="1">
    <location>
        <begin position="56"/>
        <end position="72"/>
    </location>
</feature>
<feature type="transmembrane region" description="Helical" evidence="1">
    <location>
        <begin position="6"/>
        <end position="25"/>
    </location>
</feature>
<evidence type="ECO:0008006" key="4">
    <source>
        <dbReference type="Google" id="ProtNLM"/>
    </source>
</evidence>
<evidence type="ECO:0000313" key="2">
    <source>
        <dbReference type="EMBL" id="KKU04217.1"/>
    </source>
</evidence>
<organism evidence="2 3">
    <name type="scientific">Candidatus Woesebacteria bacterium GW2011_GWE1_45_18</name>
    <dbReference type="NCBI Taxonomy" id="1618598"/>
    <lineage>
        <taxon>Bacteria</taxon>
        <taxon>Candidatus Woeseibacteriota</taxon>
    </lineage>
</organism>
<dbReference type="EMBL" id="LCKQ01000001">
    <property type="protein sequence ID" value="KKU04217.1"/>
    <property type="molecule type" value="Genomic_DNA"/>
</dbReference>
<dbReference type="Proteomes" id="UP000034086">
    <property type="component" value="Unassembled WGS sequence"/>
</dbReference>
<evidence type="ECO:0000313" key="3">
    <source>
        <dbReference type="Proteomes" id="UP000034086"/>
    </source>
</evidence>
<name>A0A0G1M804_9BACT</name>
<accession>A0A0G1M804</accession>
<proteinExistence type="predicted"/>
<gene>
    <name evidence="2" type="ORF">UX03_C0001G0002</name>
</gene>
<dbReference type="AlphaFoldDB" id="A0A0G1M804"/>